<sequence length="69" mass="7741">MDPKPRKEKRNIFGLKVKKKKDSTDLVLTNKGAVDNEVEASSEASLLQEGENPAAQPLIKRRIIPNTKR</sequence>
<protein>
    <submittedName>
        <fullName evidence="2">Uncharacterized protein</fullName>
    </submittedName>
</protein>
<feature type="region of interest" description="Disordered" evidence="1">
    <location>
        <begin position="44"/>
        <end position="69"/>
    </location>
</feature>
<gene>
    <name evidence="2" type="ORF">AMECASPLE_028628</name>
</gene>
<comment type="caution">
    <text evidence="2">The sequence shown here is derived from an EMBL/GenBank/DDBJ whole genome shotgun (WGS) entry which is preliminary data.</text>
</comment>
<dbReference type="Proteomes" id="UP001469553">
    <property type="component" value="Unassembled WGS sequence"/>
</dbReference>
<keyword evidence="3" id="KW-1185">Reference proteome</keyword>
<reference evidence="2 3" key="1">
    <citation type="submission" date="2021-06" db="EMBL/GenBank/DDBJ databases">
        <authorList>
            <person name="Palmer J.M."/>
        </authorList>
    </citation>
    <scope>NUCLEOTIDE SEQUENCE [LARGE SCALE GENOMIC DNA]</scope>
    <source>
        <strain evidence="2 3">AS_MEX2019</strain>
        <tissue evidence="2">Muscle</tissue>
    </source>
</reference>
<dbReference type="EMBL" id="JAHRIP010012579">
    <property type="protein sequence ID" value="MEQ2285124.1"/>
    <property type="molecule type" value="Genomic_DNA"/>
</dbReference>
<feature type="compositionally biased region" description="Basic residues" evidence="1">
    <location>
        <begin position="59"/>
        <end position="69"/>
    </location>
</feature>
<organism evidence="2 3">
    <name type="scientific">Ameca splendens</name>
    <dbReference type="NCBI Taxonomy" id="208324"/>
    <lineage>
        <taxon>Eukaryota</taxon>
        <taxon>Metazoa</taxon>
        <taxon>Chordata</taxon>
        <taxon>Craniata</taxon>
        <taxon>Vertebrata</taxon>
        <taxon>Euteleostomi</taxon>
        <taxon>Actinopterygii</taxon>
        <taxon>Neopterygii</taxon>
        <taxon>Teleostei</taxon>
        <taxon>Neoteleostei</taxon>
        <taxon>Acanthomorphata</taxon>
        <taxon>Ovalentaria</taxon>
        <taxon>Atherinomorphae</taxon>
        <taxon>Cyprinodontiformes</taxon>
        <taxon>Goodeidae</taxon>
        <taxon>Ameca</taxon>
    </lineage>
</organism>
<name>A0ABV0XUL7_9TELE</name>
<accession>A0ABV0XUL7</accession>
<proteinExistence type="predicted"/>
<evidence type="ECO:0000256" key="1">
    <source>
        <dbReference type="SAM" id="MobiDB-lite"/>
    </source>
</evidence>
<evidence type="ECO:0000313" key="2">
    <source>
        <dbReference type="EMBL" id="MEQ2285124.1"/>
    </source>
</evidence>
<evidence type="ECO:0000313" key="3">
    <source>
        <dbReference type="Proteomes" id="UP001469553"/>
    </source>
</evidence>